<evidence type="ECO:0000313" key="2">
    <source>
        <dbReference type="Proteomes" id="UP001431775"/>
    </source>
</evidence>
<organism evidence="1 2">
    <name type="scientific">Commensalibacter nepenthis</name>
    <dbReference type="NCBI Taxonomy" id="3043872"/>
    <lineage>
        <taxon>Bacteria</taxon>
        <taxon>Pseudomonadati</taxon>
        <taxon>Pseudomonadota</taxon>
        <taxon>Alphaproteobacteria</taxon>
        <taxon>Acetobacterales</taxon>
        <taxon>Acetobacteraceae</taxon>
    </lineage>
</organism>
<dbReference type="EMBL" id="JASBAN010000001">
    <property type="protein sequence ID" value="MDI2112070.1"/>
    <property type="molecule type" value="Genomic_DNA"/>
</dbReference>
<name>A0ABT6Q5A1_9PROT</name>
<evidence type="ECO:0000313" key="1">
    <source>
        <dbReference type="EMBL" id="MDI2112070.1"/>
    </source>
</evidence>
<proteinExistence type="predicted"/>
<dbReference type="RefSeq" id="WP_281461744.1">
    <property type="nucleotide sequence ID" value="NZ_JASBAN010000001.1"/>
</dbReference>
<reference evidence="1" key="1">
    <citation type="submission" date="2023-05" db="EMBL/GenBank/DDBJ databases">
        <title>Whole genome sequence of Commensalibacter sp.</title>
        <authorList>
            <person name="Charoenyingcharoen P."/>
            <person name="Yukphan P."/>
        </authorList>
    </citation>
    <scope>NUCLEOTIDE SEQUENCE</scope>
    <source>
        <strain evidence="1">TBRC 10068</strain>
    </source>
</reference>
<sequence length="206" mass="23461">MSGIIEMIDSNESGKKDTVATTVRMSEEIAAKIEGLVDYLETTKNEVMLKLLTTALNQAYNHIDEINKDSSLETHKGEKSYFLLNTHKGDNIDSHKRMIQEGRAEAFCKPWMDDIKKIKENDIVFLYSNGDGIIGYGVATGQVESGYRYDDDKQDPSCYQVLKEFKQLNKPFKASDIRKILDKKIPFLKTLITIKEGEKLLKSIKK</sequence>
<dbReference type="Proteomes" id="UP001431775">
    <property type="component" value="Unassembled WGS sequence"/>
</dbReference>
<gene>
    <name evidence="1" type="ORF">QJV33_02000</name>
</gene>
<accession>A0ABT6Q5A1</accession>
<evidence type="ECO:0008006" key="3">
    <source>
        <dbReference type="Google" id="ProtNLM"/>
    </source>
</evidence>
<comment type="caution">
    <text evidence="1">The sequence shown here is derived from an EMBL/GenBank/DDBJ whole genome shotgun (WGS) entry which is preliminary data.</text>
</comment>
<protein>
    <recommendedName>
        <fullName evidence="3">EVE domain-containing protein</fullName>
    </recommendedName>
</protein>
<keyword evidence="2" id="KW-1185">Reference proteome</keyword>